<dbReference type="Proteomes" id="UP000483432">
    <property type="component" value="Unassembled WGS sequence"/>
</dbReference>
<feature type="transmembrane region" description="Helical" evidence="1">
    <location>
        <begin position="12"/>
        <end position="35"/>
    </location>
</feature>
<evidence type="ECO:0000313" key="3">
    <source>
        <dbReference type="EMBL" id="NDP48608.1"/>
    </source>
</evidence>
<sequence>MDLSTLIAQYGLLAVFVGSLLEGETVLLLAGYAAHRGYLDFAAVVAVAMLGAVIGDQVWFMLGRRQGTRLIARRPWLDDKVQRAVALIEHHPKTTILAMRFAWGLRTALPIAVGMSHLSWHRFLLFNLLSALLWAPLVAGVGYAFGSLLSQHMAGLHRVEHWFMLAVVILALLLHFVARRHNRKP</sequence>
<dbReference type="PANTHER" id="PTHR42709">
    <property type="entry name" value="ALKALINE PHOSPHATASE LIKE PROTEIN"/>
    <property type="match status" value="1"/>
</dbReference>
<protein>
    <submittedName>
        <fullName evidence="3">DedA family protein</fullName>
    </submittedName>
</protein>
<organism evidence="3 4">
    <name type="scientific">Sulfuriferula multivorans</name>
    <dbReference type="NCBI Taxonomy" id="1559896"/>
    <lineage>
        <taxon>Bacteria</taxon>
        <taxon>Pseudomonadati</taxon>
        <taxon>Pseudomonadota</taxon>
        <taxon>Betaproteobacteria</taxon>
        <taxon>Nitrosomonadales</taxon>
        <taxon>Sulfuricellaceae</taxon>
        <taxon>Sulfuriferula</taxon>
    </lineage>
</organism>
<keyword evidence="1" id="KW-1133">Transmembrane helix</keyword>
<evidence type="ECO:0000256" key="1">
    <source>
        <dbReference type="SAM" id="Phobius"/>
    </source>
</evidence>
<dbReference type="AlphaFoldDB" id="A0A7C9P8I6"/>
<keyword evidence="1" id="KW-0812">Transmembrane</keyword>
<dbReference type="GO" id="GO:0005886">
    <property type="term" value="C:plasma membrane"/>
    <property type="evidence" value="ECO:0007669"/>
    <property type="project" value="TreeGrafter"/>
</dbReference>
<accession>A0A7C9P8I6</accession>
<name>A0A7C9P8I6_9PROT</name>
<dbReference type="PANTHER" id="PTHR42709:SF2">
    <property type="entry name" value="INNER MEMBRANE PROTEIN YOHD"/>
    <property type="match status" value="1"/>
</dbReference>
<evidence type="ECO:0000259" key="2">
    <source>
        <dbReference type="Pfam" id="PF09335"/>
    </source>
</evidence>
<dbReference type="InterPro" id="IPR032816">
    <property type="entry name" value="VTT_dom"/>
</dbReference>
<feature type="domain" description="VTT" evidence="2">
    <location>
        <begin position="23"/>
        <end position="143"/>
    </location>
</feature>
<evidence type="ECO:0000313" key="4">
    <source>
        <dbReference type="Proteomes" id="UP000483432"/>
    </source>
</evidence>
<dbReference type="InterPro" id="IPR051311">
    <property type="entry name" value="DedA_domain"/>
</dbReference>
<feature type="transmembrane region" description="Helical" evidence="1">
    <location>
        <begin position="124"/>
        <end position="149"/>
    </location>
</feature>
<feature type="transmembrane region" description="Helical" evidence="1">
    <location>
        <begin position="41"/>
        <end position="62"/>
    </location>
</feature>
<gene>
    <name evidence="3" type="ORF">GZ085_09525</name>
</gene>
<proteinExistence type="predicted"/>
<dbReference type="Pfam" id="PF09335">
    <property type="entry name" value="VTT_dom"/>
    <property type="match status" value="1"/>
</dbReference>
<comment type="caution">
    <text evidence="3">The sequence shown here is derived from an EMBL/GenBank/DDBJ whole genome shotgun (WGS) entry which is preliminary data.</text>
</comment>
<keyword evidence="1" id="KW-0472">Membrane</keyword>
<dbReference type="EMBL" id="JAAFGW010000137">
    <property type="protein sequence ID" value="NDP48608.1"/>
    <property type="molecule type" value="Genomic_DNA"/>
</dbReference>
<reference evidence="3 4" key="1">
    <citation type="submission" date="2019-09" db="EMBL/GenBank/DDBJ databases">
        <title>H2 Metabolism Revealed by Metagenomic Analysis in Subglacial Sediment of East Antarctica.</title>
        <authorList>
            <person name="Yang Z."/>
            <person name="Zhang Y."/>
            <person name="Lv Y."/>
            <person name="Yan W."/>
            <person name="Xiao X."/>
            <person name="Sun B."/>
            <person name="Ma H."/>
        </authorList>
    </citation>
    <scope>NUCLEOTIDE SEQUENCE [LARGE SCALE GENOMIC DNA]</scope>
    <source>
        <strain evidence="3">Bin2_2</strain>
    </source>
</reference>
<feature type="transmembrane region" description="Helical" evidence="1">
    <location>
        <begin position="161"/>
        <end position="178"/>
    </location>
</feature>